<dbReference type="AlphaFoldDB" id="A0AAV2SCJ6"/>
<proteinExistence type="inferred from homology"/>
<keyword evidence="1" id="KW-0560">Oxidoreductase</keyword>
<dbReference type="PROSITE" id="PS51471">
    <property type="entry name" value="FE2OG_OXY"/>
    <property type="match status" value="1"/>
</dbReference>
<dbReference type="InterPro" id="IPR050231">
    <property type="entry name" value="Iron_ascorbate_oxido_reductase"/>
</dbReference>
<evidence type="ECO:0000313" key="3">
    <source>
        <dbReference type="EMBL" id="CAL4175397.1"/>
    </source>
</evidence>
<dbReference type="PRINTS" id="PR00682">
    <property type="entry name" value="IPNSYNTHASE"/>
</dbReference>
<sequence length="344" mass="38853">MVGVDVAHLPVIDLRKAKGKERPALARQLHEALTTTGFFYLEGVDDRYNAVELKTLSHWFSNLPLQLKMDISKKTFNKNASHNYRGYFPVQPGEPSHKEGFELGPNNCADQKPPTEFAKFFMESNQWPVDPPGVTGEADKFKKVMMEYNDFLGKAGVELLRLVAEGWPKSTHSEFFTELFTPTHLSTFRLLHYPPRDASPPPCAIDGDYVVQCGGHRDSGFFTLVSTFDYPGLQIQLEDGKWLDVPSRPGAMVVNIGILLSRISGGVLKATTHRVVDFGGHRWSAPYFLEPKFDANVNIKLPPLNKNEESGSTERQNYGKWLFKNLIGYEEYRDLAEKWGNIAQ</sequence>
<comment type="caution">
    <text evidence="3">The sequence shown here is derived from an EMBL/GenBank/DDBJ whole genome shotgun (WGS) entry which is preliminary data.</text>
</comment>
<dbReference type="PANTHER" id="PTHR47990">
    <property type="entry name" value="2-OXOGLUTARATE (2OG) AND FE(II)-DEPENDENT OXYGENASE SUPERFAMILY PROTEIN-RELATED"/>
    <property type="match status" value="1"/>
</dbReference>
<keyword evidence="1" id="KW-0408">Iron</keyword>
<comment type="similarity">
    <text evidence="1">Belongs to the iron/ascorbate-dependent oxidoreductase family.</text>
</comment>
<protein>
    <recommendedName>
        <fullName evidence="2">Fe2OG dioxygenase domain-containing protein</fullName>
    </recommendedName>
</protein>
<name>A0AAV2SCJ6_MEGNR</name>
<evidence type="ECO:0000313" key="4">
    <source>
        <dbReference type="Proteomes" id="UP001497623"/>
    </source>
</evidence>
<keyword evidence="4" id="KW-1185">Reference proteome</keyword>
<dbReference type="Pfam" id="PF14226">
    <property type="entry name" value="DIOX_N"/>
    <property type="match status" value="1"/>
</dbReference>
<evidence type="ECO:0000256" key="1">
    <source>
        <dbReference type="RuleBase" id="RU003682"/>
    </source>
</evidence>
<dbReference type="InterPro" id="IPR026992">
    <property type="entry name" value="DIOX_N"/>
</dbReference>
<dbReference type="InterPro" id="IPR027443">
    <property type="entry name" value="IPNS-like_sf"/>
</dbReference>
<dbReference type="Proteomes" id="UP001497623">
    <property type="component" value="Unassembled WGS sequence"/>
</dbReference>
<accession>A0AAV2SCJ6</accession>
<reference evidence="3 4" key="1">
    <citation type="submission" date="2024-05" db="EMBL/GenBank/DDBJ databases">
        <authorList>
            <person name="Wallberg A."/>
        </authorList>
    </citation>
    <scope>NUCLEOTIDE SEQUENCE [LARGE SCALE GENOMIC DNA]</scope>
</reference>
<keyword evidence="1" id="KW-0479">Metal-binding</keyword>
<feature type="domain" description="Fe2OG dioxygenase" evidence="2">
    <location>
        <begin position="183"/>
        <end position="291"/>
    </location>
</feature>
<dbReference type="Pfam" id="PF03171">
    <property type="entry name" value="2OG-FeII_Oxy"/>
    <property type="match status" value="1"/>
</dbReference>
<dbReference type="Gene3D" id="2.60.120.330">
    <property type="entry name" value="B-lactam Antibiotic, Isopenicillin N Synthase, Chain"/>
    <property type="match status" value="1"/>
</dbReference>
<dbReference type="SUPFAM" id="SSF51197">
    <property type="entry name" value="Clavaminate synthase-like"/>
    <property type="match status" value="1"/>
</dbReference>
<dbReference type="InterPro" id="IPR005123">
    <property type="entry name" value="Oxoglu/Fe-dep_dioxygenase_dom"/>
</dbReference>
<gene>
    <name evidence="3" type="ORF">MNOR_LOCUS34646</name>
</gene>
<dbReference type="InterPro" id="IPR044861">
    <property type="entry name" value="IPNS-like_FE2OG_OXY"/>
</dbReference>
<organism evidence="3 4">
    <name type="scientific">Meganyctiphanes norvegica</name>
    <name type="common">Northern krill</name>
    <name type="synonym">Thysanopoda norvegica</name>
    <dbReference type="NCBI Taxonomy" id="48144"/>
    <lineage>
        <taxon>Eukaryota</taxon>
        <taxon>Metazoa</taxon>
        <taxon>Ecdysozoa</taxon>
        <taxon>Arthropoda</taxon>
        <taxon>Crustacea</taxon>
        <taxon>Multicrustacea</taxon>
        <taxon>Malacostraca</taxon>
        <taxon>Eumalacostraca</taxon>
        <taxon>Eucarida</taxon>
        <taxon>Euphausiacea</taxon>
        <taxon>Euphausiidae</taxon>
        <taxon>Meganyctiphanes</taxon>
    </lineage>
</organism>
<dbReference type="EMBL" id="CAXKWB010054132">
    <property type="protein sequence ID" value="CAL4175397.1"/>
    <property type="molecule type" value="Genomic_DNA"/>
</dbReference>
<dbReference type="GO" id="GO:0016491">
    <property type="term" value="F:oxidoreductase activity"/>
    <property type="evidence" value="ECO:0007669"/>
    <property type="project" value="UniProtKB-KW"/>
</dbReference>
<evidence type="ECO:0000259" key="2">
    <source>
        <dbReference type="PROSITE" id="PS51471"/>
    </source>
</evidence>
<dbReference type="GO" id="GO:0046872">
    <property type="term" value="F:metal ion binding"/>
    <property type="evidence" value="ECO:0007669"/>
    <property type="project" value="UniProtKB-KW"/>
</dbReference>